<accession>A0A1G7MAD3</accession>
<dbReference type="Gene3D" id="3.90.226.10">
    <property type="entry name" value="2-enoyl-CoA Hydratase, Chain A, domain 1"/>
    <property type="match status" value="1"/>
</dbReference>
<proteinExistence type="inferred from homology"/>
<dbReference type="PANTHER" id="PTHR11941">
    <property type="entry name" value="ENOYL-COA HYDRATASE-RELATED"/>
    <property type="match status" value="1"/>
</dbReference>
<protein>
    <submittedName>
        <fullName evidence="4">Enoyl-CoA hydratase/carnithine racemase</fullName>
    </submittedName>
</protein>
<dbReference type="STRING" id="282683.SAMN04488105_13121"/>
<dbReference type="OrthoDB" id="9795613at2"/>
<name>A0A1G7MAD3_9RHOB</name>
<evidence type="ECO:0000256" key="2">
    <source>
        <dbReference type="ARBA" id="ARBA00023239"/>
    </source>
</evidence>
<dbReference type="GO" id="GO:0006635">
    <property type="term" value="P:fatty acid beta-oxidation"/>
    <property type="evidence" value="ECO:0007669"/>
    <property type="project" value="TreeGrafter"/>
</dbReference>
<evidence type="ECO:0000256" key="1">
    <source>
        <dbReference type="ARBA" id="ARBA00005254"/>
    </source>
</evidence>
<evidence type="ECO:0000313" key="4">
    <source>
        <dbReference type="EMBL" id="SDF58199.1"/>
    </source>
</evidence>
<evidence type="ECO:0000256" key="3">
    <source>
        <dbReference type="RuleBase" id="RU003707"/>
    </source>
</evidence>
<dbReference type="RefSeq" id="WP_089964050.1">
    <property type="nucleotide sequence ID" value="NZ_FNAV01000031.1"/>
</dbReference>
<organism evidence="4 5">
    <name type="scientific">Salipiger thiooxidans</name>
    <dbReference type="NCBI Taxonomy" id="282683"/>
    <lineage>
        <taxon>Bacteria</taxon>
        <taxon>Pseudomonadati</taxon>
        <taxon>Pseudomonadota</taxon>
        <taxon>Alphaproteobacteria</taxon>
        <taxon>Rhodobacterales</taxon>
        <taxon>Roseobacteraceae</taxon>
        <taxon>Salipiger</taxon>
    </lineage>
</organism>
<dbReference type="Pfam" id="PF00378">
    <property type="entry name" value="ECH_1"/>
    <property type="match status" value="1"/>
</dbReference>
<dbReference type="EMBL" id="FNAV01000031">
    <property type="protein sequence ID" value="SDF58199.1"/>
    <property type="molecule type" value="Genomic_DNA"/>
</dbReference>
<reference evidence="5" key="1">
    <citation type="submission" date="2016-10" db="EMBL/GenBank/DDBJ databases">
        <authorList>
            <person name="Varghese N."/>
            <person name="Submissions S."/>
        </authorList>
    </citation>
    <scope>NUCLEOTIDE SEQUENCE [LARGE SCALE GENOMIC DNA]</scope>
    <source>
        <strain evidence="5">DSM 10146</strain>
    </source>
</reference>
<dbReference type="Proteomes" id="UP000198994">
    <property type="component" value="Unassembled WGS sequence"/>
</dbReference>
<gene>
    <name evidence="4" type="ORF">SAMN04488105_13121</name>
</gene>
<dbReference type="GO" id="GO:0016829">
    <property type="term" value="F:lyase activity"/>
    <property type="evidence" value="ECO:0007669"/>
    <property type="project" value="UniProtKB-KW"/>
</dbReference>
<evidence type="ECO:0000313" key="5">
    <source>
        <dbReference type="Proteomes" id="UP000198994"/>
    </source>
</evidence>
<dbReference type="InterPro" id="IPR014748">
    <property type="entry name" value="Enoyl-CoA_hydra_C"/>
</dbReference>
<dbReference type="CDD" id="cd06558">
    <property type="entry name" value="crotonase-like"/>
    <property type="match status" value="1"/>
</dbReference>
<dbReference type="InterPro" id="IPR018376">
    <property type="entry name" value="Enoyl-CoA_hyd/isom_CS"/>
</dbReference>
<dbReference type="SUPFAM" id="SSF52096">
    <property type="entry name" value="ClpP/crotonase"/>
    <property type="match status" value="1"/>
</dbReference>
<dbReference type="Gene3D" id="1.10.12.10">
    <property type="entry name" value="Lyase 2-enoyl-coa Hydratase, Chain A, domain 2"/>
    <property type="match status" value="1"/>
</dbReference>
<keyword evidence="5" id="KW-1185">Reference proteome</keyword>
<dbReference type="PROSITE" id="PS00166">
    <property type="entry name" value="ENOYL_COA_HYDRATASE"/>
    <property type="match status" value="1"/>
</dbReference>
<dbReference type="AlphaFoldDB" id="A0A1G7MAD3"/>
<comment type="similarity">
    <text evidence="1 3">Belongs to the enoyl-CoA hydratase/isomerase family.</text>
</comment>
<dbReference type="InterPro" id="IPR001753">
    <property type="entry name" value="Enoyl-CoA_hydra/iso"/>
</dbReference>
<dbReference type="InterPro" id="IPR029045">
    <property type="entry name" value="ClpP/crotonase-like_dom_sf"/>
</dbReference>
<sequence>MSQIITVSRPAPGIGVISINRPEKRNALNESAWDALARGFSELTDDREVRVIVLTGVPGAFCAGDDIGAFAEASKDPVTRERYWNTITRCYAALSDASVPVIAAIDGPCVGGGMTLALRADFRLVGRRALFSVPPAKLGLVYPADSTARLAALVGAQAARYMIYTAASLDAAEAVATGLAWGDIAEDPVAEALSLAAKIADKAPLTVTAARTVLNRLATQLPEGLADEIAALTRKAEDSDDYVEGVSAFKAKRAPVFTGR</sequence>
<keyword evidence="2" id="KW-0456">Lyase</keyword>
<dbReference type="PANTHER" id="PTHR11941:SF54">
    <property type="entry name" value="ENOYL-COA HYDRATASE, MITOCHONDRIAL"/>
    <property type="match status" value="1"/>
</dbReference>